<reference evidence="2 3" key="1">
    <citation type="submission" date="2024-04" db="EMBL/GenBank/DDBJ databases">
        <authorList>
            <consortium name="Genoscope - CEA"/>
            <person name="William W."/>
        </authorList>
    </citation>
    <scope>NUCLEOTIDE SEQUENCE [LARGE SCALE GENOMIC DNA]</scope>
</reference>
<feature type="compositionally biased region" description="Polar residues" evidence="1">
    <location>
        <begin position="15"/>
        <end position="26"/>
    </location>
</feature>
<feature type="region of interest" description="Disordered" evidence="1">
    <location>
        <begin position="1"/>
        <end position="27"/>
    </location>
</feature>
<evidence type="ECO:0000313" key="2">
    <source>
        <dbReference type="EMBL" id="CAL1537907.1"/>
    </source>
</evidence>
<accession>A0AAV2HWP6</accession>
<feature type="non-terminal residue" evidence="2">
    <location>
        <position position="174"/>
    </location>
</feature>
<dbReference type="AlphaFoldDB" id="A0AAV2HWP6"/>
<gene>
    <name evidence="2" type="ORF">GSLYS_00011763001</name>
</gene>
<evidence type="ECO:0000256" key="1">
    <source>
        <dbReference type="SAM" id="MobiDB-lite"/>
    </source>
</evidence>
<proteinExistence type="predicted"/>
<sequence>MSTRTDIIHIKKPSKQSVRSTESGYSSLERKNVGVKVRAAQNQNFDCSELSETVFDEHYSEDPPLDVKPVLTETTAEISTGDQDATAEIFTGDHDANEKLVQSNGEKAKPVVEIEVEGLLPKPSPEDDDGWTEDEEDIDKEQSQGLLPRIILSIRKFFLTCLTLVLKKTKGYLV</sequence>
<feature type="region of interest" description="Disordered" evidence="1">
    <location>
        <begin position="117"/>
        <end position="142"/>
    </location>
</feature>
<comment type="caution">
    <text evidence="2">The sequence shown here is derived from an EMBL/GenBank/DDBJ whole genome shotgun (WGS) entry which is preliminary data.</text>
</comment>
<organism evidence="2 3">
    <name type="scientific">Lymnaea stagnalis</name>
    <name type="common">Great pond snail</name>
    <name type="synonym">Helix stagnalis</name>
    <dbReference type="NCBI Taxonomy" id="6523"/>
    <lineage>
        <taxon>Eukaryota</taxon>
        <taxon>Metazoa</taxon>
        <taxon>Spiralia</taxon>
        <taxon>Lophotrochozoa</taxon>
        <taxon>Mollusca</taxon>
        <taxon>Gastropoda</taxon>
        <taxon>Heterobranchia</taxon>
        <taxon>Euthyneura</taxon>
        <taxon>Panpulmonata</taxon>
        <taxon>Hygrophila</taxon>
        <taxon>Lymnaeoidea</taxon>
        <taxon>Lymnaeidae</taxon>
        <taxon>Lymnaea</taxon>
    </lineage>
</organism>
<protein>
    <submittedName>
        <fullName evidence="2">Uncharacterized protein</fullName>
    </submittedName>
</protein>
<name>A0AAV2HWP6_LYMST</name>
<dbReference type="Proteomes" id="UP001497497">
    <property type="component" value="Unassembled WGS sequence"/>
</dbReference>
<feature type="compositionally biased region" description="Acidic residues" evidence="1">
    <location>
        <begin position="126"/>
        <end position="139"/>
    </location>
</feature>
<evidence type="ECO:0000313" key="3">
    <source>
        <dbReference type="Proteomes" id="UP001497497"/>
    </source>
</evidence>
<dbReference type="EMBL" id="CAXITT010000278">
    <property type="protein sequence ID" value="CAL1537907.1"/>
    <property type="molecule type" value="Genomic_DNA"/>
</dbReference>
<keyword evidence="3" id="KW-1185">Reference proteome</keyword>